<dbReference type="RefSeq" id="WP_158042140.1">
    <property type="nucleotide sequence ID" value="NZ_JACCFV010000001.1"/>
</dbReference>
<gene>
    <name evidence="1" type="ORF">F8O01_17240</name>
</gene>
<evidence type="ECO:0000313" key="1">
    <source>
        <dbReference type="EMBL" id="KAB1652095.1"/>
    </source>
</evidence>
<dbReference type="InterPro" id="IPR001920">
    <property type="entry name" value="Asp/Glu_race"/>
</dbReference>
<dbReference type="Proteomes" id="UP000467240">
    <property type="component" value="Unassembled WGS sequence"/>
</dbReference>
<comment type="caution">
    <text evidence="1">The sequence shown here is derived from an EMBL/GenBank/DDBJ whole genome shotgun (WGS) entry which is preliminary data.</text>
</comment>
<dbReference type="AlphaFoldDB" id="A0A7J5BM59"/>
<organism evidence="1 2">
    <name type="scientific">Pseudoclavibacter chungangensis</name>
    <dbReference type="NCBI Taxonomy" id="587635"/>
    <lineage>
        <taxon>Bacteria</taxon>
        <taxon>Bacillati</taxon>
        <taxon>Actinomycetota</taxon>
        <taxon>Actinomycetes</taxon>
        <taxon>Micrococcales</taxon>
        <taxon>Microbacteriaceae</taxon>
        <taxon>Pseudoclavibacter</taxon>
    </lineage>
</organism>
<accession>A0A7J5BM59</accession>
<reference evidence="1 2" key="1">
    <citation type="submission" date="2019-09" db="EMBL/GenBank/DDBJ databases">
        <title>Phylogeny of genus Pseudoclavibacter and closely related genus.</title>
        <authorList>
            <person name="Li Y."/>
        </authorList>
    </citation>
    <scope>NUCLEOTIDE SEQUENCE [LARGE SCALE GENOMIC DNA]</scope>
    <source>
        <strain evidence="1 2">DSM 23821</strain>
    </source>
</reference>
<sequence>MINAPVPSATELRHPVGVFDGGVGSFDLVRRIRARYPQQDVIHLADRASFPYGAKTEKELLESVVRATRGLVEMGAESVVLASNAPSVTVLDGLRARAQVPVLGVKPPIAAALDALPPTALLAVAGAGVMIGSPALRAHIDAEAGGRANRVVPVVADELIALVEDGSFLRDGAVDGQVRAFLERLRVRFPALGGITLSSTHLPWLADAFVAAAPELAFFDPADDVVAAFEPLARAGGGRLLSVATASDAHPLAEYRAIVSHLGLDLDPVLVALPD</sequence>
<evidence type="ECO:0000313" key="2">
    <source>
        <dbReference type="Proteomes" id="UP000467240"/>
    </source>
</evidence>
<dbReference type="SUPFAM" id="SSF53681">
    <property type="entry name" value="Aspartate/glutamate racemase"/>
    <property type="match status" value="1"/>
</dbReference>
<dbReference type="EMBL" id="WBJZ01000035">
    <property type="protein sequence ID" value="KAB1652095.1"/>
    <property type="molecule type" value="Genomic_DNA"/>
</dbReference>
<keyword evidence="2" id="KW-1185">Reference proteome</keyword>
<proteinExistence type="predicted"/>
<name>A0A7J5BM59_9MICO</name>
<protein>
    <submittedName>
        <fullName evidence="1">Asp/Glu racemase</fullName>
    </submittedName>
</protein>
<dbReference type="Gene3D" id="3.40.50.1860">
    <property type="match status" value="2"/>
</dbReference>
<dbReference type="OrthoDB" id="9801055at2"/>
<dbReference type="GO" id="GO:0016855">
    <property type="term" value="F:racemase and epimerase activity, acting on amino acids and derivatives"/>
    <property type="evidence" value="ECO:0007669"/>
    <property type="project" value="InterPro"/>
</dbReference>